<accession>A0A9X1S6L7</accession>
<dbReference type="EMBL" id="JAJFZQ010000003">
    <property type="protein sequence ID" value="MCC3265073.1"/>
    <property type="molecule type" value="Genomic_DNA"/>
</dbReference>
<dbReference type="InterPro" id="IPR036390">
    <property type="entry name" value="WH_DNA-bd_sf"/>
</dbReference>
<dbReference type="Proteomes" id="UP001139264">
    <property type="component" value="Unassembled WGS sequence"/>
</dbReference>
<dbReference type="RefSeq" id="WP_227889918.1">
    <property type="nucleotide sequence ID" value="NZ_CP095461.1"/>
</dbReference>
<dbReference type="GO" id="GO:0003700">
    <property type="term" value="F:DNA-binding transcription factor activity"/>
    <property type="evidence" value="ECO:0007669"/>
    <property type="project" value="InterPro"/>
</dbReference>
<evidence type="ECO:0000259" key="1">
    <source>
        <dbReference type="PROSITE" id="PS50995"/>
    </source>
</evidence>
<sequence length="183" mass="19450">MPQPPAPKPLAQDPIAEARRHWEEHGWGDAADGMAAVTAVMRTSQILLTRVESVLKPFGLTFSRFELLALLSFTATGALPMAKAGARLQVHPTSVTNAVDRLENAGLAVRRPHPSDGRTVLVAITPAGRDLVPEAVAALNKQVFSRPGFGQEDLTALAGILTRFRRQAGDFDESPGEGVTAGP</sequence>
<gene>
    <name evidence="3" type="ORF">LJ751_07625</name>
    <name evidence="2" type="ORF">LJ752_03315</name>
</gene>
<protein>
    <submittedName>
        <fullName evidence="3">MarR family transcriptional regulator</fullName>
    </submittedName>
</protein>
<evidence type="ECO:0000313" key="3">
    <source>
        <dbReference type="EMBL" id="MCC3269231.1"/>
    </source>
</evidence>
<dbReference type="InterPro" id="IPR036388">
    <property type="entry name" value="WH-like_DNA-bd_sf"/>
</dbReference>
<feature type="domain" description="HTH marR-type" evidence="1">
    <location>
        <begin position="33"/>
        <end position="166"/>
    </location>
</feature>
<evidence type="ECO:0000313" key="4">
    <source>
        <dbReference type="Proteomes" id="UP001139168"/>
    </source>
</evidence>
<dbReference type="SUPFAM" id="SSF46785">
    <property type="entry name" value="Winged helix' DNA-binding domain"/>
    <property type="match status" value="1"/>
</dbReference>
<comment type="caution">
    <text evidence="3">The sequence shown here is derived from an EMBL/GenBank/DDBJ whole genome shotgun (WGS) entry which is preliminary data.</text>
</comment>
<dbReference type="Proteomes" id="UP001139168">
    <property type="component" value="Unassembled WGS sequence"/>
</dbReference>
<reference evidence="3" key="1">
    <citation type="submission" date="2021-10" db="EMBL/GenBank/DDBJ databases">
        <title>Novel species in genus Arthrobacter.</title>
        <authorList>
            <person name="Liu Y."/>
        </authorList>
    </citation>
    <scope>NUCLEOTIDE SEQUENCE</scope>
    <source>
        <strain evidence="2">Zg-Y786</strain>
        <strain evidence="3">Zg-Y809</strain>
    </source>
</reference>
<dbReference type="AlphaFoldDB" id="A0A9X1S6L7"/>
<dbReference type="GO" id="GO:0006950">
    <property type="term" value="P:response to stress"/>
    <property type="evidence" value="ECO:0007669"/>
    <property type="project" value="TreeGrafter"/>
</dbReference>
<dbReference type="InterPro" id="IPR000835">
    <property type="entry name" value="HTH_MarR-typ"/>
</dbReference>
<evidence type="ECO:0000313" key="5">
    <source>
        <dbReference type="Proteomes" id="UP001139264"/>
    </source>
</evidence>
<dbReference type="Gene3D" id="1.10.10.10">
    <property type="entry name" value="Winged helix-like DNA-binding domain superfamily/Winged helix DNA-binding domain"/>
    <property type="match status" value="1"/>
</dbReference>
<dbReference type="PANTHER" id="PTHR33164">
    <property type="entry name" value="TRANSCRIPTIONAL REGULATOR, MARR FAMILY"/>
    <property type="match status" value="1"/>
</dbReference>
<dbReference type="Pfam" id="PF12802">
    <property type="entry name" value="MarR_2"/>
    <property type="match status" value="1"/>
</dbReference>
<dbReference type="EMBL" id="JAJFZP010000006">
    <property type="protein sequence ID" value="MCC3269231.1"/>
    <property type="molecule type" value="Genomic_DNA"/>
</dbReference>
<dbReference type="PANTHER" id="PTHR33164:SF101">
    <property type="entry name" value="TRANSCRIPTIONAL REPRESSOR MPRA"/>
    <property type="match status" value="1"/>
</dbReference>
<name>A0A9X1S6L7_9MICC</name>
<dbReference type="SMART" id="SM00347">
    <property type="entry name" value="HTH_MARR"/>
    <property type="match status" value="1"/>
</dbReference>
<proteinExistence type="predicted"/>
<organism evidence="3 5">
    <name type="scientific">Arthrobacter gengyunqii</name>
    <dbReference type="NCBI Taxonomy" id="2886940"/>
    <lineage>
        <taxon>Bacteria</taxon>
        <taxon>Bacillati</taxon>
        <taxon>Actinomycetota</taxon>
        <taxon>Actinomycetes</taxon>
        <taxon>Micrococcales</taxon>
        <taxon>Micrococcaceae</taxon>
        <taxon>Arthrobacter</taxon>
    </lineage>
</organism>
<keyword evidence="4" id="KW-1185">Reference proteome</keyword>
<evidence type="ECO:0000313" key="2">
    <source>
        <dbReference type="EMBL" id="MCC3265073.1"/>
    </source>
</evidence>
<dbReference type="PROSITE" id="PS50995">
    <property type="entry name" value="HTH_MARR_2"/>
    <property type="match status" value="1"/>
</dbReference>
<dbReference type="InterPro" id="IPR039422">
    <property type="entry name" value="MarR/SlyA-like"/>
</dbReference>